<name>A0ABN7PA38_TIMPD</name>
<sequence length="90" mass="10408">MLFHDWVSFRSKAQGFGKRRFQMDSTEDSSKKGSSLVKHESDALDHLATEAGVSEYQCMTSDWISLDFESYLEHKDTVQHQIKEKMETGM</sequence>
<feature type="region of interest" description="Disordered" evidence="1">
    <location>
        <begin position="18"/>
        <end position="37"/>
    </location>
</feature>
<feature type="non-terminal residue" evidence="2">
    <location>
        <position position="90"/>
    </location>
</feature>
<dbReference type="Proteomes" id="UP001153148">
    <property type="component" value="Unassembled WGS sequence"/>
</dbReference>
<organism evidence="2 3">
    <name type="scientific">Timema podura</name>
    <name type="common">Walking stick</name>
    <dbReference type="NCBI Taxonomy" id="61482"/>
    <lineage>
        <taxon>Eukaryota</taxon>
        <taxon>Metazoa</taxon>
        <taxon>Ecdysozoa</taxon>
        <taxon>Arthropoda</taxon>
        <taxon>Hexapoda</taxon>
        <taxon>Insecta</taxon>
        <taxon>Pterygota</taxon>
        <taxon>Neoptera</taxon>
        <taxon>Polyneoptera</taxon>
        <taxon>Phasmatodea</taxon>
        <taxon>Timematodea</taxon>
        <taxon>Timematoidea</taxon>
        <taxon>Timematidae</taxon>
        <taxon>Timema</taxon>
    </lineage>
</organism>
<protein>
    <submittedName>
        <fullName evidence="2">Uncharacterized protein</fullName>
    </submittedName>
</protein>
<proteinExistence type="predicted"/>
<keyword evidence="3" id="KW-1185">Reference proteome</keyword>
<reference evidence="2" key="1">
    <citation type="submission" date="2021-03" db="EMBL/GenBank/DDBJ databases">
        <authorList>
            <person name="Tran Van P."/>
        </authorList>
    </citation>
    <scope>NUCLEOTIDE SEQUENCE</scope>
</reference>
<dbReference type="EMBL" id="CAJPIN010026935">
    <property type="protein sequence ID" value="CAG2063508.1"/>
    <property type="molecule type" value="Genomic_DNA"/>
</dbReference>
<evidence type="ECO:0000256" key="1">
    <source>
        <dbReference type="SAM" id="MobiDB-lite"/>
    </source>
</evidence>
<accession>A0ABN7PA38</accession>
<comment type="caution">
    <text evidence="2">The sequence shown here is derived from an EMBL/GenBank/DDBJ whole genome shotgun (WGS) entry which is preliminary data.</text>
</comment>
<gene>
    <name evidence="2" type="ORF">TPAB3V08_LOCUS10455</name>
</gene>
<evidence type="ECO:0000313" key="3">
    <source>
        <dbReference type="Proteomes" id="UP001153148"/>
    </source>
</evidence>
<evidence type="ECO:0000313" key="2">
    <source>
        <dbReference type="EMBL" id="CAG2063508.1"/>
    </source>
</evidence>